<sequence>MNRITWRILRDFEFGTTTVTLTGILTQDEEPRLADLLFEGGLDAPLALIVDLNAIPPSNAATVAAFLGRWASDRPDGPELVLSVDTLAPTGRLLRATLGNRQRLRLAATGESFRCESSDPRRAHLRLAADNQSPAAGRRLIAHHCRNWGMHSTADRAMVVASELISNAVMHAETEVDITVAALANVLRISVRDRTKGVPRPTVAADSDQLAEGGRGLPIINALANDWGFFAFGDGKTVWAQIDSERP</sequence>
<dbReference type="Gene3D" id="3.30.565.10">
    <property type="entry name" value="Histidine kinase-like ATPase, C-terminal domain"/>
    <property type="match status" value="1"/>
</dbReference>
<dbReference type="CDD" id="cd16936">
    <property type="entry name" value="HATPase_RsbW-like"/>
    <property type="match status" value="1"/>
</dbReference>
<dbReference type="PANTHER" id="PTHR35526:SF3">
    <property type="entry name" value="ANTI-SIGMA-F FACTOR RSBW"/>
    <property type="match status" value="1"/>
</dbReference>
<proteinExistence type="predicted"/>
<dbReference type="InterPro" id="IPR050267">
    <property type="entry name" value="Anti-sigma-factor_SerPK"/>
</dbReference>
<dbReference type="EMBL" id="JADOTY010000001">
    <property type="protein sequence ID" value="MBG6105850.1"/>
    <property type="molecule type" value="Genomic_DNA"/>
</dbReference>
<dbReference type="Proteomes" id="UP000631791">
    <property type="component" value="Unassembled WGS sequence"/>
</dbReference>
<dbReference type="InterPro" id="IPR003594">
    <property type="entry name" value="HATPase_dom"/>
</dbReference>
<keyword evidence="4" id="KW-1185">Reference proteome</keyword>
<comment type="caution">
    <text evidence="3">The sequence shown here is derived from an EMBL/GenBank/DDBJ whole genome shotgun (WGS) entry which is preliminary data.</text>
</comment>
<accession>A0ABS0KBH7</accession>
<dbReference type="PANTHER" id="PTHR35526">
    <property type="entry name" value="ANTI-SIGMA-F FACTOR RSBW-RELATED"/>
    <property type="match status" value="1"/>
</dbReference>
<gene>
    <name evidence="3" type="ORF">IW249_006264</name>
</gene>
<reference evidence="3 4" key="1">
    <citation type="submission" date="2020-11" db="EMBL/GenBank/DDBJ databases">
        <title>Sequencing the genomes of 1000 actinobacteria strains.</title>
        <authorList>
            <person name="Klenk H.-P."/>
        </authorList>
    </citation>
    <scope>NUCLEOTIDE SEQUENCE [LARGE SCALE GENOMIC DNA]</scope>
    <source>
        <strain evidence="3 4">DSM 101695</strain>
    </source>
</reference>
<evidence type="ECO:0000313" key="4">
    <source>
        <dbReference type="Proteomes" id="UP000631791"/>
    </source>
</evidence>
<keyword evidence="1" id="KW-0723">Serine/threonine-protein kinase</keyword>
<dbReference type="Pfam" id="PF13581">
    <property type="entry name" value="HATPase_c_2"/>
    <property type="match status" value="1"/>
</dbReference>
<evidence type="ECO:0000313" key="3">
    <source>
        <dbReference type="EMBL" id="MBG6105850.1"/>
    </source>
</evidence>
<protein>
    <submittedName>
        <fullName evidence="3">Anti-sigma regulatory factor (Ser/Thr protein kinase)</fullName>
    </submittedName>
</protein>
<evidence type="ECO:0000256" key="1">
    <source>
        <dbReference type="ARBA" id="ARBA00022527"/>
    </source>
</evidence>
<feature type="domain" description="Histidine kinase/HSP90-like ATPase" evidence="2">
    <location>
        <begin position="131"/>
        <end position="240"/>
    </location>
</feature>
<dbReference type="SUPFAM" id="SSF55874">
    <property type="entry name" value="ATPase domain of HSP90 chaperone/DNA topoisomerase II/histidine kinase"/>
    <property type="match status" value="1"/>
</dbReference>
<keyword evidence="1" id="KW-0418">Kinase</keyword>
<dbReference type="InterPro" id="IPR036890">
    <property type="entry name" value="HATPase_C_sf"/>
</dbReference>
<organism evidence="3 4">
    <name type="scientific">Micromonospora vinacea</name>
    <dbReference type="NCBI Taxonomy" id="709878"/>
    <lineage>
        <taxon>Bacteria</taxon>
        <taxon>Bacillati</taxon>
        <taxon>Actinomycetota</taxon>
        <taxon>Actinomycetes</taxon>
        <taxon>Micromonosporales</taxon>
        <taxon>Micromonosporaceae</taxon>
        <taxon>Micromonospora</taxon>
    </lineage>
</organism>
<dbReference type="RefSeq" id="WP_196924097.1">
    <property type="nucleotide sequence ID" value="NZ_JADOTY010000001.1"/>
</dbReference>
<evidence type="ECO:0000259" key="2">
    <source>
        <dbReference type="Pfam" id="PF13581"/>
    </source>
</evidence>
<keyword evidence="1" id="KW-0808">Transferase</keyword>
<name>A0ABS0KBH7_9ACTN</name>